<gene>
    <name evidence="2" type="ORF">B0H16DRAFT_1471304</name>
</gene>
<feature type="region of interest" description="Disordered" evidence="1">
    <location>
        <begin position="76"/>
        <end position="120"/>
    </location>
</feature>
<organism evidence="2 3">
    <name type="scientific">Mycena metata</name>
    <dbReference type="NCBI Taxonomy" id="1033252"/>
    <lineage>
        <taxon>Eukaryota</taxon>
        <taxon>Fungi</taxon>
        <taxon>Dikarya</taxon>
        <taxon>Basidiomycota</taxon>
        <taxon>Agaricomycotina</taxon>
        <taxon>Agaricomycetes</taxon>
        <taxon>Agaricomycetidae</taxon>
        <taxon>Agaricales</taxon>
        <taxon>Marasmiineae</taxon>
        <taxon>Mycenaceae</taxon>
        <taxon>Mycena</taxon>
    </lineage>
</organism>
<protein>
    <submittedName>
        <fullName evidence="2">Uncharacterized protein</fullName>
    </submittedName>
</protein>
<sequence>MIASGTLSFCTCFLQCRIPASFLLRAAQASYTSKEPRSRRQFIHHWLLCQLLSGAGEFFQCICKLFKGRLNPGQTVTDGGGSSSIRHDEIEEREEGTRFKAGERQGCRTPPVSARPAVQS</sequence>
<evidence type="ECO:0000313" key="3">
    <source>
        <dbReference type="Proteomes" id="UP001215598"/>
    </source>
</evidence>
<dbReference type="Proteomes" id="UP001215598">
    <property type="component" value="Unassembled WGS sequence"/>
</dbReference>
<comment type="caution">
    <text evidence="2">The sequence shown here is derived from an EMBL/GenBank/DDBJ whole genome shotgun (WGS) entry which is preliminary data.</text>
</comment>
<reference evidence="2" key="1">
    <citation type="submission" date="2023-03" db="EMBL/GenBank/DDBJ databases">
        <title>Massive genome expansion in bonnet fungi (Mycena s.s.) driven by repeated elements and novel gene families across ecological guilds.</title>
        <authorList>
            <consortium name="Lawrence Berkeley National Laboratory"/>
            <person name="Harder C.B."/>
            <person name="Miyauchi S."/>
            <person name="Viragh M."/>
            <person name="Kuo A."/>
            <person name="Thoen E."/>
            <person name="Andreopoulos B."/>
            <person name="Lu D."/>
            <person name="Skrede I."/>
            <person name="Drula E."/>
            <person name="Henrissat B."/>
            <person name="Morin E."/>
            <person name="Kohler A."/>
            <person name="Barry K."/>
            <person name="LaButti K."/>
            <person name="Morin E."/>
            <person name="Salamov A."/>
            <person name="Lipzen A."/>
            <person name="Mereny Z."/>
            <person name="Hegedus B."/>
            <person name="Baldrian P."/>
            <person name="Stursova M."/>
            <person name="Weitz H."/>
            <person name="Taylor A."/>
            <person name="Grigoriev I.V."/>
            <person name="Nagy L.G."/>
            <person name="Martin F."/>
            <person name="Kauserud H."/>
        </authorList>
    </citation>
    <scope>NUCLEOTIDE SEQUENCE</scope>
    <source>
        <strain evidence="2">CBHHK182m</strain>
    </source>
</reference>
<keyword evidence="3" id="KW-1185">Reference proteome</keyword>
<dbReference type="EMBL" id="JARKIB010000185">
    <property type="protein sequence ID" value="KAJ7726641.1"/>
    <property type="molecule type" value="Genomic_DNA"/>
</dbReference>
<proteinExistence type="predicted"/>
<evidence type="ECO:0000313" key="2">
    <source>
        <dbReference type="EMBL" id="KAJ7726641.1"/>
    </source>
</evidence>
<dbReference type="AlphaFoldDB" id="A0AAD7HRK4"/>
<feature type="compositionally biased region" description="Basic and acidic residues" evidence="1">
    <location>
        <begin position="85"/>
        <end position="106"/>
    </location>
</feature>
<accession>A0AAD7HRK4</accession>
<name>A0AAD7HRK4_9AGAR</name>
<evidence type="ECO:0000256" key="1">
    <source>
        <dbReference type="SAM" id="MobiDB-lite"/>
    </source>
</evidence>